<evidence type="ECO:0000256" key="9">
    <source>
        <dbReference type="ARBA" id="ARBA00023242"/>
    </source>
</evidence>
<dbReference type="Proteomes" id="UP000007110">
    <property type="component" value="Unassembled WGS sequence"/>
</dbReference>
<dbReference type="InterPro" id="IPR016157">
    <property type="entry name" value="Cullin_CS"/>
</dbReference>
<dbReference type="InterPro" id="IPR059120">
    <property type="entry name" value="Cullin-like_AB"/>
</dbReference>
<keyword evidence="8" id="KW-0007">Acetylation</keyword>
<dbReference type="InterPro" id="IPR019559">
    <property type="entry name" value="Cullin_neddylation_domain"/>
</dbReference>
<dbReference type="EnsemblMetazoa" id="XM_030990206">
    <property type="protein sequence ID" value="XP_030846066"/>
    <property type="gene ID" value="LOC100890302"/>
</dbReference>
<dbReference type="Gene3D" id="1.10.10.10">
    <property type="entry name" value="Winged helix-like DNA-binding domain superfamily/Winged helix DNA-binding domain"/>
    <property type="match status" value="1"/>
</dbReference>
<dbReference type="InterPro" id="IPR036317">
    <property type="entry name" value="Cullin_homology_sf"/>
</dbReference>
<keyword evidence="6" id="KW-0833">Ubl conjugation pathway</keyword>
<dbReference type="InterPro" id="IPR016158">
    <property type="entry name" value="Cullin_homology"/>
</dbReference>
<dbReference type="Pfam" id="PF26557">
    <property type="entry name" value="Cullin_AB"/>
    <property type="match status" value="1"/>
</dbReference>
<evidence type="ECO:0000256" key="4">
    <source>
        <dbReference type="ARBA" id="ARBA00022499"/>
    </source>
</evidence>
<dbReference type="SMART" id="SM00884">
    <property type="entry name" value="Cullin_Nedd8"/>
    <property type="match status" value="1"/>
</dbReference>
<dbReference type="InterPro" id="IPR001373">
    <property type="entry name" value="Cullin_N"/>
</dbReference>
<dbReference type="FunFam" id="1.20.1310.10:FF:000022">
    <property type="entry name" value="Cullin-2 isoform 2"/>
    <property type="match status" value="1"/>
</dbReference>
<dbReference type="KEGG" id="spu:100890302"/>
<dbReference type="PROSITE" id="PS50069">
    <property type="entry name" value="CULLIN_2"/>
    <property type="match status" value="1"/>
</dbReference>
<dbReference type="InterPro" id="IPR045093">
    <property type="entry name" value="Cullin"/>
</dbReference>
<sequence length="743" mass="86377">MSLKPRIVNFEETWGRLLETVQSVIQLGDIKRGTWSDRFSDVYALCVAFPEPHSERLYNVTKLFLEEHVDNLRKQVAGAGESLLSQYHRFWQQYSKGAAYMDQLYSYLNQHIRKQKMSEADRNFGAFTDTIEEQLMDIGELALDIWKRLMIRPLDKCLQELLLREMLKDRAGDDTQHTVLHSVINSLVEVEQYKKKQQLKLYQDLFEIKCLEQTGAFYRKESARLLQDHDCSQYMGKVLQRLQEEQLRSRKFLHPSSYHRVLEECQKRMVADHMSLLHSECRTMVRKEQRQDLSRMYELLKPITSGLSIMVEELEAHIIDSGRQAIAGLHGDNIPAQFVEAMLSLHIKFSEMITTVFNKDQLFTKSLDMACSSVVNKKLSSKHNSCRSPELLARHCDALLKKSSKGSSESELDDRLGQCILVFRYIDDKDIFQRFYARMLAKRLIHGLSTSMDAEESMINKLKQACGYEFTNKLHRMFTDMGVSDDLNNKFAKFSQEKETDLGINFSIYVLTTGSWPLGQSALTPFAISQELEKSVRMFEIFYSEKFPGRKLTWLHHLCTGELKLNYLKKPYIVTTTTFQMAVLLMFNNQDTVQYSELINSSLINEKELSKTVQSLIDTKFIEQNHEGPITENTSFTLNLLYSNKRTKFKITTAVQRDPPQQEVEQTHNAVDEDRKLYLQAAIVRIMKARKKLRHNILIQEVISQARSRFSPSVSMIKKCIEALIDKQYLERTTKADEYAYVA</sequence>
<dbReference type="OrthoDB" id="27073at2759"/>
<keyword evidence="4" id="KW-1017">Isopeptide bond</keyword>
<evidence type="ECO:0000259" key="13">
    <source>
        <dbReference type="PROSITE" id="PS50069"/>
    </source>
</evidence>
<dbReference type="CTD" id="8453"/>
<dbReference type="FunFam" id="1.10.10.10:FF:000014">
    <property type="entry name" value="Cullin 1"/>
    <property type="match status" value="1"/>
</dbReference>
<dbReference type="InterPro" id="IPR016159">
    <property type="entry name" value="Cullin_repeat-like_dom_sf"/>
</dbReference>
<keyword evidence="5" id="KW-0597">Phosphoprotein</keyword>
<dbReference type="FunFam" id="1.20.1310.10:FF:000018">
    <property type="entry name" value="Cullin 2"/>
    <property type="match status" value="1"/>
</dbReference>
<dbReference type="GO" id="GO:0031462">
    <property type="term" value="C:Cul2-RING ubiquitin ligase complex"/>
    <property type="evidence" value="ECO:0000318"/>
    <property type="project" value="GO_Central"/>
</dbReference>
<comment type="similarity">
    <text evidence="3 11 12">Belongs to the cullin family.</text>
</comment>
<dbReference type="GO" id="GO:0031146">
    <property type="term" value="P:SCF-dependent proteasomal ubiquitin-dependent protein catabolic process"/>
    <property type="evidence" value="ECO:0000318"/>
    <property type="project" value="GO_Central"/>
</dbReference>
<reference evidence="14" key="2">
    <citation type="submission" date="2021-01" db="UniProtKB">
        <authorList>
            <consortium name="EnsemblMetazoa"/>
        </authorList>
    </citation>
    <scope>IDENTIFICATION</scope>
</reference>
<evidence type="ECO:0000256" key="3">
    <source>
        <dbReference type="ARBA" id="ARBA00006019"/>
    </source>
</evidence>
<dbReference type="FunFam" id="4.10.1030.10:FF:000002">
    <property type="entry name" value="cullin homolog 1"/>
    <property type="match status" value="1"/>
</dbReference>
<dbReference type="InParanoid" id="A0A7M7T121"/>
<dbReference type="GO" id="GO:0031981">
    <property type="term" value="C:nuclear lumen"/>
    <property type="evidence" value="ECO:0007669"/>
    <property type="project" value="UniProtKB-ARBA"/>
</dbReference>
<dbReference type="GO" id="GO:0016567">
    <property type="term" value="P:protein ubiquitination"/>
    <property type="evidence" value="ECO:0000318"/>
    <property type="project" value="GO_Central"/>
</dbReference>
<reference evidence="15" key="1">
    <citation type="submission" date="2015-02" db="EMBL/GenBank/DDBJ databases">
        <title>Genome sequencing for Strongylocentrotus purpuratus.</title>
        <authorList>
            <person name="Murali S."/>
            <person name="Liu Y."/>
            <person name="Vee V."/>
            <person name="English A."/>
            <person name="Wang M."/>
            <person name="Skinner E."/>
            <person name="Han Y."/>
            <person name="Muzny D.M."/>
            <person name="Worley K.C."/>
            <person name="Gibbs R.A."/>
        </authorList>
    </citation>
    <scope>NUCLEOTIDE SEQUENCE</scope>
</reference>
<proteinExistence type="inferred from homology"/>
<dbReference type="SUPFAM" id="SSF75632">
    <property type="entry name" value="Cullin homology domain"/>
    <property type="match status" value="1"/>
</dbReference>
<dbReference type="GO" id="GO:0030674">
    <property type="term" value="F:protein-macromolecule adaptor activity"/>
    <property type="evidence" value="ECO:0000318"/>
    <property type="project" value="GO_Central"/>
</dbReference>
<dbReference type="FunFam" id="3.30.230.130:FF:000003">
    <property type="entry name" value="Cullin 2"/>
    <property type="match status" value="1"/>
</dbReference>
<evidence type="ECO:0000256" key="8">
    <source>
        <dbReference type="ARBA" id="ARBA00022990"/>
    </source>
</evidence>
<evidence type="ECO:0000256" key="1">
    <source>
        <dbReference type="ARBA" id="ARBA00004123"/>
    </source>
</evidence>
<dbReference type="GO" id="GO:0019005">
    <property type="term" value="C:SCF ubiquitin ligase complex"/>
    <property type="evidence" value="ECO:0000318"/>
    <property type="project" value="GO_Central"/>
</dbReference>
<dbReference type="RefSeq" id="XP_030846066.1">
    <property type="nucleotide sequence ID" value="XM_030990206.1"/>
</dbReference>
<evidence type="ECO:0000256" key="5">
    <source>
        <dbReference type="ARBA" id="ARBA00022553"/>
    </source>
</evidence>
<dbReference type="Gene3D" id="1.20.1310.10">
    <property type="entry name" value="Cullin Repeats"/>
    <property type="match status" value="4"/>
</dbReference>
<comment type="subcellular location">
    <subcellularLocation>
        <location evidence="1">Nucleus</location>
    </subcellularLocation>
</comment>
<dbReference type="SMART" id="SM00182">
    <property type="entry name" value="CULLIN"/>
    <property type="match status" value="1"/>
</dbReference>
<keyword evidence="7" id="KW-0832">Ubl conjugation</keyword>
<dbReference type="InterPro" id="IPR036388">
    <property type="entry name" value="WH-like_DNA-bd_sf"/>
</dbReference>
<dbReference type="OMA" id="PRPVWND"/>
<dbReference type="Pfam" id="PF10557">
    <property type="entry name" value="Cullin_Nedd8"/>
    <property type="match status" value="1"/>
</dbReference>
<evidence type="ECO:0000313" key="14">
    <source>
        <dbReference type="EnsemblMetazoa" id="XP_030846066"/>
    </source>
</evidence>
<dbReference type="GO" id="GO:0031625">
    <property type="term" value="F:ubiquitin protein ligase binding"/>
    <property type="evidence" value="ECO:0000318"/>
    <property type="project" value="GO_Central"/>
</dbReference>
<evidence type="ECO:0000256" key="2">
    <source>
        <dbReference type="ARBA" id="ARBA00004906"/>
    </source>
</evidence>
<evidence type="ECO:0000256" key="7">
    <source>
        <dbReference type="ARBA" id="ARBA00022843"/>
    </source>
</evidence>
<dbReference type="GeneID" id="100890302"/>
<keyword evidence="15" id="KW-1185">Reference proteome</keyword>
<dbReference type="PROSITE" id="PS01256">
    <property type="entry name" value="CULLIN_1"/>
    <property type="match status" value="1"/>
</dbReference>
<name>A0A7M7T121_STRPU</name>
<evidence type="ECO:0000256" key="11">
    <source>
        <dbReference type="PROSITE-ProRule" id="PRU00330"/>
    </source>
</evidence>
<dbReference type="FunFam" id="1.20.1310.10:FF:000016">
    <property type="entry name" value="Cullin 2"/>
    <property type="match status" value="1"/>
</dbReference>
<dbReference type="InterPro" id="IPR036390">
    <property type="entry name" value="WH_DNA-bd_sf"/>
</dbReference>
<keyword evidence="9" id="KW-0539">Nucleus</keyword>
<evidence type="ECO:0000256" key="12">
    <source>
        <dbReference type="RuleBase" id="RU003829"/>
    </source>
</evidence>
<organism evidence="14 15">
    <name type="scientific">Strongylocentrotus purpuratus</name>
    <name type="common">Purple sea urchin</name>
    <dbReference type="NCBI Taxonomy" id="7668"/>
    <lineage>
        <taxon>Eukaryota</taxon>
        <taxon>Metazoa</taxon>
        <taxon>Echinodermata</taxon>
        <taxon>Eleutherozoa</taxon>
        <taxon>Echinozoa</taxon>
        <taxon>Echinoidea</taxon>
        <taxon>Euechinoidea</taxon>
        <taxon>Echinacea</taxon>
        <taxon>Camarodonta</taxon>
        <taxon>Echinidea</taxon>
        <taxon>Strongylocentrotidae</taxon>
        <taxon>Strongylocentrotus</taxon>
    </lineage>
</organism>
<accession>A0A7M7T121</accession>
<comment type="pathway">
    <text evidence="2">Protein modification; protein ubiquitination.</text>
</comment>
<evidence type="ECO:0000313" key="15">
    <source>
        <dbReference type="Proteomes" id="UP000007110"/>
    </source>
</evidence>
<dbReference type="PANTHER" id="PTHR11932">
    <property type="entry name" value="CULLIN"/>
    <property type="match status" value="1"/>
</dbReference>
<evidence type="ECO:0000256" key="10">
    <source>
        <dbReference type="ARBA" id="ARBA00069610"/>
    </source>
</evidence>
<evidence type="ECO:0000256" key="6">
    <source>
        <dbReference type="ARBA" id="ARBA00022786"/>
    </source>
</evidence>
<dbReference type="AlphaFoldDB" id="A0A7M7T121"/>
<protein>
    <recommendedName>
        <fullName evidence="10">Cullin-2</fullName>
    </recommendedName>
</protein>
<dbReference type="SUPFAM" id="SSF74788">
    <property type="entry name" value="Cullin repeat-like"/>
    <property type="match status" value="1"/>
</dbReference>
<feature type="domain" description="Cullin family profile" evidence="13">
    <location>
        <begin position="387"/>
        <end position="617"/>
    </location>
</feature>
<dbReference type="SUPFAM" id="SSF46785">
    <property type="entry name" value="Winged helix' DNA-binding domain"/>
    <property type="match status" value="1"/>
</dbReference>
<dbReference type="Pfam" id="PF00888">
    <property type="entry name" value="Cullin"/>
    <property type="match status" value="1"/>
</dbReference>
<dbReference type="Gene3D" id="3.30.230.130">
    <property type="entry name" value="Cullin, Chain C, Domain 2"/>
    <property type="match status" value="1"/>
</dbReference>
<dbReference type="FunFam" id="1.20.1310.10:FF:000012">
    <property type="entry name" value="Cullin 2"/>
    <property type="match status" value="1"/>
</dbReference>